<feature type="region of interest" description="Disordered" evidence="1">
    <location>
        <begin position="172"/>
        <end position="191"/>
    </location>
</feature>
<protein>
    <submittedName>
        <fullName evidence="2">Uncharacterized protein</fullName>
    </submittedName>
</protein>
<dbReference type="Proteomes" id="UP000309673">
    <property type="component" value="Unassembled WGS sequence"/>
</dbReference>
<evidence type="ECO:0000256" key="1">
    <source>
        <dbReference type="SAM" id="MobiDB-lite"/>
    </source>
</evidence>
<feature type="compositionally biased region" description="Low complexity" evidence="1">
    <location>
        <begin position="239"/>
        <end position="251"/>
    </location>
</feature>
<dbReference type="EMBL" id="SUPK01000006">
    <property type="protein sequence ID" value="TJY41358.1"/>
    <property type="molecule type" value="Genomic_DNA"/>
</dbReference>
<feature type="compositionally biased region" description="Basic and acidic residues" evidence="1">
    <location>
        <begin position="172"/>
        <end position="190"/>
    </location>
</feature>
<evidence type="ECO:0000313" key="3">
    <source>
        <dbReference type="Proteomes" id="UP000309673"/>
    </source>
</evidence>
<dbReference type="AlphaFoldDB" id="A0A4U0FA11"/>
<reference evidence="2 3" key="1">
    <citation type="submission" date="2019-04" db="EMBL/GenBank/DDBJ databases">
        <title>Cohnella sp. nov., isolated from soil.</title>
        <authorList>
            <person name="Kim W."/>
        </authorList>
    </citation>
    <scope>NUCLEOTIDE SEQUENCE [LARGE SCALE GENOMIC DNA]</scope>
    <source>
        <strain evidence="2 3">CAU 1483</strain>
    </source>
</reference>
<feature type="region of interest" description="Disordered" evidence="1">
    <location>
        <begin position="229"/>
        <end position="255"/>
    </location>
</feature>
<feature type="region of interest" description="Disordered" evidence="1">
    <location>
        <begin position="110"/>
        <end position="150"/>
    </location>
</feature>
<organism evidence="2 3">
    <name type="scientific">Cohnella pontilimi</name>
    <dbReference type="NCBI Taxonomy" id="2564100"/>
    <lineage>
        <taxon>Bacteria</taxon>
        <taxon>Bacillati</taxon>
        <taxon>Bacillota</taxon>
        <taxon>Bacilli</taxon>
        <taxon>Bacillales</taxon>
        <taxon>Paenibacillaceae</taxon>
        <taxon>Cohnella</taxon>
    </lineage>
</organism>
<sequence length="293" mass="31035">MIQRRIRNKIAFRLLGLGTLLLAACVGWLAHPVKAQAALLDLLPDIKAPVVDVQVPSLKVETPLVEVTTPAIEVSTPQIDGSSPLIEVTPVQIEIGPVQVETPAAEIRLPSEAIPQQPELPKTPPVKEETPDKPVTARSDPIPSASVGISESQPVHAMLPKVPSTLLDKPMESDAVPKRNEPLPQKDHHAVTSRTAPIVNVAKSVPIPSEPLNTRRPANAAAVMAERGAANGGGGSSGAGSPLPAANPGLLTSSVLIQPPSNRKLYYDRSRLSGTNQWSKPPPVEPPRYTLLL</sequence>
<evidence type="ECO:0000313" key="2">
    <source>
        <dbReference type="EMBL" id="TJY41358.1"/>
    </source>
</evidence>
<proteinExistence type="predicted"/>
<keyword evidence="3" id="KW-1185">Reference proteome</keyword>
<gene>
    <name evidence="2" type="ORF">E5161_13135</name>
</gene>
<comment type="caution">
    <text evidence="2">The sequence shown here is derived from an EMBL/GenBank/DDBJ whole genome shotgun (WGS) entry which is preliminary data.</text>
</comment>
<name>A0A4U0FA11_9BACL</name>
<feature type="region of interest" description="Disordered" evidence="1">
    <location>
        <begin position="271"/>
        <end position="293"/>
    </location>
</feature>
<accession>A0A4U0FA11</accession>
<dbReference type="PROSITE" id="PS51257">
    <property type="entry name" value="PROKAR_LIPOPROTEIN"/>
    <property type="match status" value="1"/>
</dbReference>
<dbReference type="RefSeq" id="WP_136778277.1">
    <property type="nucleotide sequence ID" value="NZ_SUPK01000006.1"/>
</dbReference>